<dbReference type="InterPro" id="IPR012935">
    <property type="entry name" value="NuBaID_N"/>
</dbReference>
<feature type="region of interest" description="Disordered" evidence="6">
    <location>
        <begin position="441"/>
        <end position="469"/>
    </location>
</feature>
<evidence type="ECO:0000313" key="10">
    <source>
        <dbReference type="Proteomes" id="UP000292702"/>
    </source>
</evidence>
<feature type="compositionally biased region" description="Low complexity" evidence="6">
    <location>
        <begin position="11"/>
        <end position="22"/>
    </location>
</feature>
<dbReference type="EMBL" id="RWJN01000168">
    <property type="protein sequence ID" value="TCD65697.1"/>
    <property type="molecule type" value="Genomic_DNA"/>
</dbReference>
<dbReference type="STRING" id="92696.A0A4V2MWE6"/>
<feature type="region of interest" description="Disordered" evidence="6">
    <location>
        <begin position="112"/>
        <end position="144"/>
    </location>
</feature>
<accession>A0A4V2MWE6</accession>
<evidence type="ECO:0000256" key="4">
    <source>
        <dbReference type="ARBA" id="ARBA00022833"/>
    </source>
</evidence>
<evidence type="ECO:0000256" key="2">
    <source>
        <dbReference type="ARBA" id="ARBA00022723"/>
    </source>
</evidence>
<feature type="domain" description="NuBaID C-terminal" evidence="8">
    <location>
        <begin position="420"/>
        <end position="489"/>
    </location>
</feature>
<evidence type="ECO:0000259" key="7">
    <source>
        <dbReference type="Pfam" id="PF07967"/>
    </source>
</evidence>
<feature type="compositionally biased region" description="Pro residues" evidence="6">
    <location>
        <begin position="446"/>
        <end position="458"/>
    </location>
</feature>
<comment type="caution">
    <text evidence="9">The sequence shown here is derived from an EMBL/GenBank/DDBJ whole genome shotgun (WGS) entry which is preliminary data.</text>
</comment>
<evidence type="ECO:0000313" key="9">
    <source>
        <dbReference type="EMBL" id="TCD65697.1"/>
    </source>
</evidence>
<dbReference type="InterPro" id="IPR013909">
    <property type="entry name" value="NuBaID_C"/>
</dbReference>
<gene>
    <name evidence="9" type="ORF">EIP91_002324</name>
</gene>
<evidence type="ECO:0000256" key="3">
    <source>
        <dbReference type="ARBA" id="ARBA00022771"/>
    </source>
</evidence>
<evidence type="ECO:0000256" key="6">
    <source>
        <dbReference type="SAM" id="MobiDB-lite"/>
    </source>
</evidence>
<feature type="domain" description="C3HC-type" evidence="7">
    <location>
        <begin position="142"/>
        <end position="255"/>
    </location>
</feature>
<evidence type="ECO:0008006" key="11">
    <source>
        <dbReference type="Google" id="ProtNLM"/>
    </source>
</evidence>
<protein>
    <recommendedName>
        <fullName evidence="11">C3HC-type domain-containing protein</fullName>
    </recommendedName>
</protein>
<keyword evidence="4" id="KW-0862">Zinc</keyword>
<dbReference type="Pfam" id="PF07967">
    <property type="entry name" value="zf-C3HC"/>
    <property type="match status" value="1"/>
</dbReference>
<feature type="region of interest" description="Disordered" evidence="6">
    <location>
        <begin position="542"/>
        <end position="567"/>
    </location>
</feature>
<dbReference type="OrthoDB" id="2592092at2759"/>
<dbReference type="Pfam" id="PF08600">
    <property type="entry name" value="NuBaID_C"/>
    <property type="match status" value="1"/>
</dbReference>
<feature type="region of interest" description="Disordered" evidence="6">
    <location>
        <begin position="1"/>
        <end position="23"/>
    </location>
</feature>
<keyword evidence="5" id="KW-0539">Nucleus</keyword>
<dbReference type="AlphaFoldDB" id="A0A4V2MWE6"/>
<feature type="compositionally biased region" description="Low complexity" evidence="6">
    <location>
        <begin position="117"/>
        <end position="136"/>
    </location>
</feature>
<dbReference type="GO" id="GO:0005634">
    <property type="term" value="C:nucleus"/>
    <property type="evidence" value="ECO:0007669"/>
    <property type="project" value="UniProtKB-SubCell"/>
</dbReference>
<feature type="region of interest" description="Disordered" evidence="6">
    <location>
        <begin position="344"/>
        <end position="391"/>
    </location>
</feature>
<evidence type="ECO:0000259" key="8">
    <source>
        <dbReference type="Pfam" id="PF08600"/>
    </source>
</evidence>
<dbReference type="GO" id="GO:0008270">
    <property type="term" value="F:zinc ion binding"/>
    <property type="evidence" value="ECO:0007669"/>
    <property type="project" value="UniProtKB-KW"/>
</dbReference>
<keyword evidence="3" id="KW-0863">Zinc-finger</keyword>
<feature type="compositionally biased region" description="Polar residues" evidence="6">
    <location>
        <begin position="344"/>
        <end position="363"/>
    </location>
</feature>
<dbReference type="PANTHER" id="PTHR15835:SF6">
    <property type="entry name" value="ZINC FINGER C3HC-TYPE PROTEIN 1"/>
    <property type="match status" value="1"/>
</dbReference>
<comment type="subcellular location">
    <subcellularLocation>
        <location evidence="1">Nucleus</location>
    </subcellularLocation>
</comment>
<dbReference type="PANTHER" id="PTHR15835">
    <property type="entry name" value="NUCLEAR-INTERACTING PARTNER OF ALK"/>
    <property type="match status" value="1"/>
</dbReference>
<feature type="compositionally biased region" description="Low complexity" evidence="6">
    <location>
        <begin position="367"/>
        <end position="380"/>
    </location>
</feature>
<evidence type="ECO:0000256" key="5">
    <source>
        <dbReference type="ARBA" id="ARBA00023242"/>
    </source>
</evidence>
<feature type="region of interest" description="Disordered" evidence="6">
    <location>
        <begin position="36"/>
        <end position="59"/>
    </location>
</feature>
<feature type="compositionally biased region" description="Polar residues" evidence="6">
    <location>
        <begin position="1"/>
        <end position="10"/>
    </location>
</feature>
<reference evidence="9 10" key="1">
    <citation type="submission" date="2018-11" db="EMBL/GenBank/DDBJ databases">
        <title>Genome assembly of Steccherinum ochraceum LE-BIN_3174, the white-rot fungus of the Steccherinaceae family (The Residual Polyporoid clade, Polyporales, Basidiomycota).</title>
        <authorList>
            <person name="Fedorova T.V."/>
            <person name="Glazunova O.A."/>
            <person name="Landesman E.O."/>
            <person name="Moiseenko K.V."/>
            <person name="Psurtseva N.V."/>
            <person name="Savinova O.S."/>
            <person name="Shakhova N.V."/>
            <person name="Tyazhelova T.V."/>
            <person name="Vasina D.V."/>
        </authorList>
    </citation>
    <scope>NUCLEOTIDE SEQUENCE [LARGE SCALE GENOMIC DNA]</scope>
    <source>
        <strain evidence="9 10">LE-BIN_3174</strain>
    </source>
</reference>
<name>A0A4V2MWE6_9APHY</name>
<keyword evidence="2" id="KW-0479">Metal-binding</keyword>
<dbReference type="Proteomes" id="UP000292702">
    <property type="component" value="Unassembled WGS sequence"/>
</dbReference>
<evidence type="ECO:0000256" key="1">
    <source>
        <dbReference type="ARBA" id="ARBA00004123"/>
    </source>
</evidence>
<sequence length="600" mass="64586">MLTASGSHVASTSTTNDSLSTDKNFKRKFEDAIQNLDEATGPLEPLSASAPPSKKARTSHSFYATLAKYGIKKMPKPETSPDKLDTLSKTAPHLAAILARTASRARKALPIRFGHQPTSAPSISSAPSSSPKTASESEYRPSSTPSFLTRLATFKLTTYANKPQAIDAVAAAKCGWINDGKDRLVCGICHVSWVVGGNQGMSRDAANALVEKQRQQLVDMHKDGCPWKTRQCDASIYRVPLYAPVAMARELKAQARKLDEALAGVEIRHPLTASQVQSLVSTMKTVRQPTFSFSLDEPPISADGDAVMRDETGDSEASREVSEPAILTALFGWSILPPSEKSSSRLPSFSRANSVMPSASAPQTPIRLVRVSSRAPSASREGTPSPSPLRFRAPNLFHRGTDTAPSASAMLSTATSAGRSDSALLHCILCQRRIGLWAFVSSSQPEDPPTPTPTPAPETPKKTAKVQPKRQLDILKEHRSYCPYVVRSTEIPTMPLPPSSQPARSNTIPGSTVSLHAQTGALEGWRAVLTVVLRYGASQRQRFGLGRAQSERRPEASNSLGVTQEAEEVPAEVNEVEAMVAGVKTHGGRELLKYVRNLLG</sequence>
<proteinExistence type="predicted"/>
<organism evidence="9 10">
    <name type="scientific">Steccherinum ochraceum</name>
    <dbReference type="NCBI Taxonomy" id="92696"/>
    <lineage>
        <taxon>Eukaryota</taxon>
        <taxon>Fungi</taxon>
        <taxon>Dikarya</taxon>
        <taxon>Basidiomycota</taxon>
        <taxon>Agaricomycotina</taxon>
        <taxon>Agaricomycetes</taxon>
        <taxon>Polyporales</taxon>
        <taxon>Steccherinaceae</taxon>
        <taxon>Steccherinum</taxon>
    </lineage>
</organism>
<keyword evidence="10" id="KW-1185">Reference proteome</keyword>